<name>A0A0C5VSQ1_9GAMM</name>
<dbReference type="GO" id="GO:0005524">
    <property type="term" value="F:ATP binding"/>
    <property type="evidence" value="ECO:0007669"/>
    <property type="project" value="UniProtKB-KW"/>
</dbReference>
<gene>
    <name evidence="6" type="ORF">YC6258_01271</name>
</gene>
<dbReference type="EMBL" id="CP007142">
    <property type="protein sequence ID" value="AJQ93319.1"/>
    <property type="molecule type" value="Genomic_DNA"/>
</dbReference>
<dbReference type="Pfam" id="PF00005">
    <property type="entry name" value="ABC_tran"/>
    <property type="match status" value="2"/>
</dbReference>
<dbReference type="GO" id="GO:0016887">
    <property type="term" value="F:ATP hydrolysis activity"/>
    <property type="evidence" value="ECO:0007669"/>
    <property type="project" value="InterPro"/>
</dbReference>
<keyword evidence="1" id="KW-0677">Repeat</keyword>
<dbReference type="Proteomes" id="UP000032266">
    <property type="component" value="Chromosome"/>
</dbReference>
<feature type="domain" description="ABC transporter" evidence="5">
    <location>
        <begin position="7"/>
        <end position="242"/>
    </location>
</feature>
<dbReference type="Gene3D" id="3.40.50.300">
    <property type="entry name" value="P-loop containing nucleotide triphosphate hydrolases"/>
    <property type="match status" value="2"/>
</dbReference>
<evidence type="ECO:0000259" key="5">
    <source>
        <dbReference type="PROSITE" id="PS50893"/>
    </source>
</evidence>
<evidence type="ECO:0000256" key="3">
    <source>
        <dbReference type="ARBA" id="ARBA00022840"/>
    </source>
</evidence>
<evidence type="ECO:0000256" key="2">
    <source>
        <dbReference type="ARBA" id="ARBA00022741"/>
    </source>
</evidence>
<protein>
    <submittedName>
        <fullName evidence="6">ATPase component of ABC transporter with duplicated ATPase domain</fullName>
    </submittedName>
</protein>
<dbReference type="SMART" id="SM00382">
    <property type="entry name" value="AAA"/>
    <property type="match status" value="2"/>
</dbReference>
<feature type="compositionally biased region" description="Basic and acidic residues" evidence="4">
    <location>
        <begin position="277"/>
        <end position="286"/>
    </location>
</feature>
<accession>A0A0C5VSQ1</accession>
<dbReference type="KEGG" id="gsn:YC6258_01271"/>
<dbReference type="HOGENOM" id="CLU_000604_36_0_6"/>
<dbReference type="InterPro" id="IPR003593">
    <property type="entry name" value="AAA+_ATPase"/>
</dbReference>
<sequence length="532" mass="59849">MVAPVYISLSHLSYQFASGLTLWNNLNASFSEPLQALVGINGIGKSTLGRLLAGELTPSSGQVFASGRVYYLPQRYPGHDDDPLFKVLGTEHFYRAQTRIENGLMQEPDYDVLEHHWDWFTRLKQTSDSLNITFQWDLNDTWQQFSGGQQSQLLRLAALFQQPDFLILDEPSNHLDRQQKQNLLEWLLADNGVAKLVITHDRFLLTHIDVFYELSGNGLFRHTGGLEHYLDGRARRLQNQQLRLEQMDRQLKKQQRALQSAVEKNQRRAASGKHRAERQDASKLEVDFNIESGTKGRSSQLHRHQQALADTQVQRQQRYSEREWRDDIRIELPDSHLPPGKKVIELNNLVCGYAGFQTRPITLELAGPVHLQIQGDNGCGKSTLLHTLRGHLTALSGSITCHVQMAYLDQQLSVLQPEQSSWDNFMRIHPRASPETTGAALAAVGLKAAKHDVEVNLLSGSEQLRAAIAAVLMGPETPQLLLLDEPSNHLDLETAETLISAINAFAGALIIISHDDHLLANIRVDQVVHMSL</sequence>
<organism evidence="6 7">
    <name type="scientific">Gynuella sunshinyii YC6258</name>
    <dbReference type="NCBI Taxonomy" id="1445510"/>
    <lineage>
        <taxon>Bacteria</taxon>
        <taxon>Pseudomonadati</taxon>
        <taxon>Pseudomonadota</taxon>
        <taxon>Gammaproteobacteria</taxon>
        <taxon>Oceanospirillales</taxon>
        <taxon>Saccharospirillaceae</taxon>
        <taxon>Gynuella</taxon>
    </lineage>
</organism>
<dbReference type="PROSITE" id="PS50893">
    <property type="entry name" value="ABC_TRANSPORTER_2"/>
    <property type="match status" value="1"/>
</dbReference>
<proteinExistence type="predicted"/>
<dbReference type="InterPro" id="IPR027417">
    <property type="entry name" value="P-loop_NTPase"/>
</dbReference>
<dbReference type="PANTHER" id="PTHR19211:SF6">
    <property type="entry name" value="BLL7188 PROTEIN"/>
    <property type="match status" value="1"/>
</dbReference>
<dbReference type="OrthoDB" id="6130096at2"/>
<dbReference type="InterPro" id="IPR050611">
    <property type="entry name" value="ABCF"/>
</dbReference>
<keyword evidence="3" id="KW-0067">ATP-binding</keyword>
<dbReference type="SUPFAM" id="SSF52540">
    <property type="entry name" value="P-loop containing nucleoside triphosphate hydrolases"/>
    <property type="match status" value="2"/>
</dbReference>
<reference evidence="6 7" key="1">
    <citation type="submission" date="2014-01" db="EMBL/GenBank/DDBJ databases">
        <title>Full genme sequencing of cellulolytic bacterium Gynuella sunshinyii YC6258T gen. nov., sp. nov.</title>
        <authorList>
            <person name="Khan H."/>
            <person name="Chung E.J."/>
            <person name="Chung Y.R."/>
        </authorList>
    </citation>
    <scope>NUCLEOTIDE SEQUENCE [LARGE SCALE GENOMIC DNA]</scope>
    <source>
        <strain evidence="6 7">YC6258</strain>
    </source>
</reference>
<evidence type="ECO:0000313" key="6">
    <source>
        <dbReference type="EMBL" id="AJQ93319.1"/>
    </source>
</evidence>
<feature type="region of interest" description="Disordered" evidence="4">
    <location>
        <begin position="257"/>
        <end position="320"/>
    </location>
</feature>
<feature type="compositionally biased region" description="Polar residues" evidence="4">
    <location>
        <begin position="308"/>
        <end position="317"/>
    </location>
</feature>
<keyword evidence="2" id="KW-0547">Nucleotide-binding</keyword>
<evidence type="ECO:0000256" key="1">
    <source>
        <dbReference type="ARBA" id="ARBA00022737"/>
    </source>
</evidence>
<dbReference type="InterPro" id="IPR003439">
    <property type="entry name" value="ABC_transporter-like_ATP-bd"/>
</dbReference>
<dbReference type="PANTHER" id="PTHR19211">
    <property type="entry name" value="ATP-BINDING TRANSPORT PROTEIN-RELATED"/>
    <property type="match status" value="1"/>
</dbReference>
<evidence type="ECO:0000313" key="7">
    <source>
        <dbReference type="Proteomes" id="UP000032266"/>
    </source>
</evidence>
<dbReference type="AlphaFoldDB" id="A0A0C5VSQ1"/>
<dbReference type="STRING" id="1445510.YC6258_01271"/>
<dbReference type="RefSeq" id="WP_044616153.1">
    <property type="nucleotide sequence ID" value="NZ_CP007142.1"/>
</dbReference>
<keyword evidence="7" id="KW-1185">Reference proteome</keyword>
<evidence type="ECO:0000256" key="4">
    <source>
        <dbReference type="SAM" id="MobiDB-lite"/>
    </source>
</evidence>